<evidence type="ECO:0000256" key="6">
    <source>
        <dbReference type="ARBA" id="ARBA00023136"/>
    </source>
</evidence>
<keyword evidence="6 7" id="KW-0472">Membrane</keyword>
<dbReference type="GO" id="GO:0005886">
    <property type="term" value="C:plasma membrane"/>
    <property type="evidence" value="ECO:0007669"/>
    <property type="project" value="UniProtKB-SubCell"/>
</dbReference>
<evidence type="ECO:0000256" key="1">
    <source>
        <dbReference type="ARBA" id="ARBA00004651"/>
    </source>
</evidence>
<evidence type="ECO:0000313" key="9">
    <source>
        <dbReference type="Proteomes" id="UP000569914"/>
    </source>
</evidence>
<accession>A0A7Y9I6D8</accession>
<keyword evidence="9" id="KW-1185">Reference proteome</keyword>
<evidence type="ECO:0000256" key="4">
    <source>
        <dbReference type="ARBA" id="ARBA00022692"/>
    </source>
</evidence>
<evidence type="ECO:0000256" key="2">
    <source>
        <dbReference type="ARBA" id="ARBA00011006"/>
    </source>
</evidence>
<evidence type="ECO:0000256" key="3">
    <source>
        <dbReference type="ARBA" id="ARBA00022475"/>
    </source>
</evidence>
<evidence type="ECO:0000256" key="7">
    <source>
        <dbReference type="SAM" id="Phobius"/>
    </source>
</evidence>
<dbReference type="RefSeq" id="WP_179750816.1">
    <property type="nucleotide sequence ID" value="NZ_JACCBU010000001.1"/>
</dbReference>
<keyword evidence="3" id="KW-1003">Cell membrane</keyword>
<comment type="subcellular location">
    <subcellularLocation>
        <location evidence="1">Cell membrane</location>
        <topology evidence="1">Multi-pass membrane protein</topology>
    </subcellularLocation>
</comment>
<protein>
    <submittedName>
        <fullName evidence="8">Putative membrane protein YeaQ/YmgE (Transglycosylase-associated protein family)</fullName>
    </submittedName>
</protein>
<reference evidence="8 9" key="1">
    <citation type="submission" date="2020-07" db="EMBL/GenBank/DDBJ databases">
        <title>Sequencing the genomes of 1000 actinobacteria strains.</title>
        <authorList>
            <person name="Klenk H.-P."/>
        </authorList>
    </citation>
    <scope>NUCLEOTIDE SEQUENCE [LARGE SCALE GENOMIC DNA]</scope>
    <source>
        <strain evidence="8 9">DSM 22083</strain>
    </source>
</reference>
<dbReference type="PANTHER" id="PTHR33884:SF3">
    <property type="entry name" value="UPF0410 PROTEIN YMGE"/>
    <property type="match status" value="1"/>
</dbReference>
<evidence type="ECO:0000313" key="8">
    <source>
        <dbReference type="EMBL" id="NYE70973.1"/>
    </source>
</evidence>
<dbReference type="AlphaFoldDB" id="A0A7Y9I6D8"/>
<sequence>MSILSYLIVGLVMGTLAKAILPGRVNGGWISTLVVGVVGAVVGGFLGDLIFNRGISGFFSLWTWLLALAGSLVVLAIYGVIKGRKSARS</sequence>
<comment type="caution">
    <text evidence="8">The sequence shown here is derived from an EMBL/GenBank/DDBJ whole genome shotgun (WGS) entry which is preliminary data.</text>
</comment>
<proteinExistence type="inferred from homology"/>
<comment type="similarity">
    <text evidence="2">Belongs to the UPF0410 family.</text>
</comment>
<dbReference type="Proteomes" id="UP000569914">
    <property type="component" value="Unassembled WGS sequence"/>
</dbReference>
<keyword evidence="5 7" id="KW-1133">Transmembrane helix</keyword>
<dbReference type="InterPro" id="IPR007341">
    <property type="entry name" value="Transgly_assoc"/>
</dbReference>
<gene>
    <name evidence="8" type="ORF">BKA15_002302</name>
</gene>
<dbReference type="PANTHER" id="PTHR33884">
    <property type="entry name" value="UPF0410 PROTEIN YMGE"/>
    <property type="match status" value="1"/>
</dbReference>
<feature type="transmembrane region" description="Helical" evidence="7">
    <location>
        <begin position="29"/>
        <end position="51"/>
    </location>
</feature>
<dbReference type="Pfam" id="PF04226">
    <property type="entry name" value="Transgly_assoc"/>
    <property type="match status" value="1"/>
</dbReference>
<keyword evidence="4 7" id="KW-0812">Transmembrane</keyword>
<organism evidence="8 9">
    <name type="scientific">Microlunatus parietis</name>
    <dbReference type="NCBI Taxonomy" id="682979"/>
    <lineage>
        <taxon>Bacteria</taxon>
        <taxon>Bacillati</taxon>
        <taxon>Actinomycetota</taxon>
        <taxon>Actinomycetes</taxon>
        <taxon>Propionibacteriales</taxon>
        <taxon>Propionibacteriaceae</taxon>
        <taxon>Microlunatus</taxon>
    </lineage>
</organism>
<feature type="transmembrane region" description="Helical" evidence="7">
    <location>
        <begin position="58"/>
        <end position="81"/>
    </location>
</feature>
<name>A0A7Y9I6D8_9ACTN</name>
<dbReference type="EMBL" id="JACCBU010000001">
    <property type="protein sequence ID" value="NYE70973.1"/>
    <property type="molecule type" value="Genomic_DNA"/>
</dbReference>
<evidence type="ECO:0000256" key="5">
    <source>
        <dbReference type="ARBA" id="ARBA00022989"/>
    </source>
</evidence>